<dbReference type="InterPro" id="IPR005636">
    <property type="entry name" value="DTW"/>
</dbReference>
<gene>
    <name evidence="9" type="ORF">SAY86_014857</name>
</gene>
<accession>A0AAN7KQ90</accession>
<organism evidence="9 10">
    <name type="scientific">Trapa natans</name>
    <name type="common">Water chestnut</name>
    <dbReference type="NCBI Taxonomy" id="22666"/>
    <lineage>
        <taxon>Eukaryota</taxon>
        <taxon>Viridiplantae</taxon>
        <taxon>Streptophyta</taxon>
        <taxon>Embryophyta</taxon>
        <taxon>Tracheophyta</taxon>
        <taxon>Spermatophyta</taxon>
        <taxon>Magnoliopsida</taxon>
        <taxon>eudicotyledons</taxon>
        <taxon>Gunneridae</taxon>
        <taxon>Pentapetalae</taxon>
        <taxon>rosids</taxon>
        <taxon>malvids</taxon>
        <taxon>Myrtales</taxon>
        <taxon>Lythraceae</taxon>
        <taxon>Trapa</taxon>
    </lineage>
</organism>
<keyword evidence="4" id="KW-0819">tRNA processing</keyword>
<proteinExistence type="inferred from homology"/>
<comment type="similarity">
    <text evidence="5">Belongs to the TDD superfamily. DTWD2 family.</text>
</comment>
<comment type="caution">
    <text evidence="9">The sequence shown here is derived from an EMBL/GenBank/DDBJ whole genome shotgun (WGS) entry which is preliminary data.</text>
</comment>
<feature type="domain" description="DTW" evidence="8">
    <location>
        <begin position="21"/>
        <end position="230"/>
    </location>
</feature>
<evidence type="ECO:0000256" key="1">
    <source>
        <dbReference type="ARBA" id="ARBA00012386"/>
    </source>
</evidence>
<dbReference type="EMBL" id="JAXQNO010000022">
    <property type="protein sequence ID" value="KAK4767107.1"/>
    <property type="molecule type" value="Genomic_DNA"/>
</dbReference>
<keyword evidence="10" id="KW-1185">Reference proteome</keyword>
<keyword evidence="2" id="KW-0808">Transferase</keyword>
<sequence length="263" mass="28974">MDSEAIATAPAAASPQPVQRRGCSACDRPLPVCLCHVLPARPIRTATQVVILHHPHESRHKLSTVPVLSKCLLNSTVVVNRRLRPGLCPLLDQSRPAIYLFPPSSSSGPSTPLSQLRSSGLLEDAANPPVLIAIDATWKHAKEMVAASEDFLSKFAVRVCMDFDYDEKVSGGSMYDSELVLRKEPYGGCVSTMEAVARALRVIDPNGVDIERELIKVLREMVRLQAQFLKPMKPRPKLLKQKGKRTAEEVVDEQETQLEVLPL</sequence>
<evidence type="ECO:0000313" key="9">
    <source>
        <dbReference type="EMBL" id="KAK4767107.1"/>
    </source>
</evidence>
<comment type="catalytic activity">
    <reaction evidence="6">
        <text>a uridine in tRNA + S-adenosyl-L-methionine = a 3-[(3S)-3-amino-3-carboxypropyl]uridine in tRNA + S-methyl-5'-thioadenosine + H(+)</text>
        <dbReference type="Rhea" id="RHEA:62432"/>
        <dbReference type="Rhea" id="RHEA-COMP:13339"/>
        <dbReference type="Rhea" id="RHEA-COMP:16092"/>
        <dbReference type="ChEBI" id="CHEBI:15378"/>
        <dbReference type="ChEBI" id="CHEBI:17509"/>
        <dbReference type="ChEBI" id="CHEBI:59789"/>
        <dbReference type="ChEBI" id="CHEBI:65315"/>
        <dbReference type="ChEBI" id="CHEBI:82930"/>
        <dbReference type="EC" id="2.5.1.25"/>
    </reaction>
</comment>
<dbReference type="GO" id="GO:0008033">
    <property type="term" value="P:tRNA processing"/>
    <property type="evidence" value="ECO:0007669"/>
    <property type="project" value="UniProtKB-KW"/>
</dbReference>
<keyword evidence="3" id="KW-0949">S-adenosyl-L-methionine</keyword>
<evidence type="ECO:0000259" key="8">
    <source>
        <dbReference type="SMART" id="SM01144"/>
    </source>
</evidence>
<dbReference type="InterPro" id="IPR039262">
    <property type="entry name" value="DTWD2/TAPT"/>
</dbReference>
<dbReference type="AlphaFoldDB" id="A0AAN7KQ90"/>
<dbReference type="EC" id="2.5.1.25" evidence="1"/>
<dbReference type="GO" id="GO:0016432">
    <property type="term" value="F:tRNA-uridine aminocarboxypropyltransferase activity"/>
    <property type="evidence" value="ECO:0007669"/>
    <property type="project" value="UniProtKB-EC"/>
</dbReference>
<dbReference type="PANTHER" id="PTHR21392:SF0">
    <property type="entry name" value="TRNA-URIDINE AMINOCARBOXYPROPYLTRANSFERASE 2"/>
    <property type="match status" value="1"/>
</dbReference>
<protein>
    <recommendedName>
        <fullName evidence="1">tRNA-uridine aminocarboxypropyltransferase</fullName>
        <ecNumber evidence="1">2.5.1.25</ecNumber>
    </recommendedName>
</protein>
<dbReference type="Proteomes" id="UP001346149">
    <property type="component" value="Unassembled WGS sequence"/>
</dbReference>
<evidence type="ECO:0000256" key="6">
    <source>
        <dbReference type="ARBA" id="ARBA00048718"/>
    </source>
</evidence>
<feature type="compositionally biased region" description="Low complexity" evidence="7">
    <location>
        <begin position="1"/>
        <end position="13"/>
    </location>
</feature>
<evidence type="ECO:0000256" key="3">
    <source>
        <dbReference type="ARBA" id="ARBA00022691"/>
    </source>
</evidence>
<name>A0AAN7KQ90_TRANT</name>
<reference evidence="9 10" key="1">
    <citation type="journal article" date="2023" name="Hortic Res">
        <title>Pangenome of water caltrop reveals structural variations and asymmetric subgenome divergence after allopolyploidization.</title>
        <authorList>
            <person name="Zhang X."/>
            <person name="Chen Y."/>
            <person name="Wang L."/>
            <person name="Yuan Y."/>
            <person name="Fang M."/>
            <person name="Shi L."/>
            <person name="Lu R."/>
            <person name="Comes H.P."/>
            <person name="Ma Y."/>
            <person name="Chen Y."/>
            <person name="Huang G."/>
            <person name="Zhou Y."/>
            <person name="Zheng Z."/>
            <person name="Qiu Y."/>
        </authorList>
    </citation>
    <scope>NUCLEOTIDE SEQUENCE [LARGE SCALE GENOMIC DNA]</scope>
    <source>
        <strain evidence="9">F231</strain>
    </source>
</reference>
<evidence type="ECO:0000313" key="10">
    <source>
        <dbReference type="Proteomes" id="UP001346149"/>
    </source>
</evidence>
<dbReference type="PANTHER" id="PTHR21392">
    <property type="entry name" value="TRNA-URIDINE AMINOCARBOXYPROPYLTRANSFERASE 2"/>
    <property type="match status" value="1"/>
</dbReference>
<evidence type="ECO:0000256" key="5">
    <source>
        <dbReference type="ARBA" id="ARBA00034489"/>
    </source>
</evidence>
<evidence type="ECO:0000256" key="7">
    <source>
        <dbReference type="SAM" id="MobiDB-lite"/>
    </source>
</evidence>
<dbReference type="Pfam" id="PF03942">
    <property type="entry name" value="DTW"/>
    <property type="match status" value="1"/>
</dbReference>
<evidence type="ECO:0000256" key="4">
    <source>
        <dbReference type="ARBA" id="ARBA00022694"/>
    </source>
</evidence>
<dbReference type="SMART" id="SM01144">
    <property type="entry name" value="DTW"/>
    <property type="match status" value="1"/>
</dbReference>
<feature type="region of interest" description="Disordered" evidence="7">
    <location>
        <begin position="1"/>
        <end position="20"/>
    </location>
</feature>
<evidence type="ECO:0000256" key="2">
    <source>
        <dbReference type="ARBA" id="ARBA00022679"/>
    </source>
</evidence>